<dbReference type="EMBL" id="JAVFHQ010000055">
    <property type="protein sequence ID" value="KAK4541288.1"/>
    <property type="molecule type" value="Genomic_DNA"/>
</dbReference>
<proteinExistence type="predicted"/>
<evidence type="ECO:0000256" key="1">
    <source>
        <dbReference type="SAM" id="MobiDB-lite"/>
    </source>
</evidence>
<accession>A0AAV9J970</accession>
<feature type="region of interest" description="Disordered" evidence="1">
    <location>
        <begin position="181"/>
        <end position="246"/>
    </location>
</feature>
<reference evidence="2 3" key="1">
    <citation type="submission" date="2021-11" db="EMBL/GenBank/DDBJ databases">
        <title>Black yeast isolated from Biological Soil Crust.</title>
        <authorList>
            <person name="Kurbessoian T."/>
        </authorList>
    </citation>
    <scope>NUCLEOTIDE SEQUENCE [LARGE SCALE GENOMIC DNA]</scope>
    <source>
        <strain evidence="2 3">CCFEE 5522</strain>
    </source>
</reference>
<evidence type="ECO:0008006" key="4">
    <source>
        <dbReference type="Google" id="ProtNLM"/>
    </source>
</evidence>
<name>A0AAV9J970_9PEZI</name>
<dbReference type="AlphaFoldDB" id="A0AAV9J970"/>
<protein>
    <recommendedName>
        <fullName evidence="4">Essential protein Yae1 N-terminal domain-containing protein</fullName>
    </recommendedName>
</protein>
<dbReference type="Proteomes" id="UP001324427">
    <property type="component" value="Unassembled WGS sequence"/>
</dbReference>
<comment type="caution">
    <text evidence="2">The sequence shown here is derived from an EMBL/GenBank/DDBJ whole genome shotgun (WGS) entry which is preliminary data.</text>
</comment>
<dbReference type="PANTHER" id="PTHR28532">
    <property type="entry name" value="GEO13458P1"/>
    <property type="match status" value="1"/>
</dbReference>
<dbReference type="PANTHER" id="PTHR28532:SF1">
    <property type="entry name" value="ORAL CANCER OVEREXPRESSED 1"/>
    <property type="match status" value="1"/>
</dbReference>
<dbReference type="InterPro" id="IPR052436">
    <property type="entry name" value="LTO1_adapter"/>
</dbReference>
<gene>
    <name evidence="2" type="ORF">LTR36_008204</name>
</gene>
<evidence type="ECO:0000313" key="2">
    <source>
        <dbReference type="EMBL" id="KAK4541288.1"/>
    </source>
</evidence>
<organism evidence="2 3">
    <name type="scientific">Oleoguttula mirabilis</name>
    <dbReference type="NCBI Taxonomy" id="1507867"/>
    <lineage>
        <taxon>Eukaryota</taxon>
        <taxon>Fungi</taxon>
        <taxon>Dikarya</taxon>
        <taxon>Ascomycota</taxon>
        <taxon>Pezizomycotina</taxon>
        <taxon>Dothideomycetes</taxon>
        <taxon>Dothideomycetidae</taxon>
        <taxon>Mycosphaerellales</taxon>
        <taxon>Teratosphaeriaceae</taxon>
        <taxon>Oleoguttula</taxon>
    </lineage>
</organism>
<keyword evidence="3" id="KW-1185">Reference proteome</keyword>
<sequence>MPCSETETEPDQDIFAPLLSLEDQYYTEGHTLGVADGSRTGRIEGRLFGLEKGYAKAVAMGRLNGRGGVWSARLSLLPVKPSLTPTASPSPTNLLAAEGDGNGNGNGNGGKGLAVQHVVKVSALSGSQRLRTHISRLHELTDPESLETRNTEDAVNEFDERLAGARAKATLVAKIVGEDDGVRKSAPAASRERTPAQMAEGEGGEVDITGVRAASKAGRGRSGGGGKQTGEMEDFAGLPQLARKAT</sequence>
<evidence type="ECO:0000313" key="3">
    <source>
        <dbReference type="Proteomes" id="UP001324427"/>
    </source>
</evidence>